<proteinExistence type="predicted"/>
<reference evidence="3 4" key="1">
    <citation type="submission" date="2019-11" db="EMBL/GenBank/DDBJ databases">
        <title>Draft genome of Amycolatopsis RM579.</title>
        <authorList>
            <person name="Duangmal K."/>
            <person name="Mingma R."/>
        </authorList>
    </citation>
    <scope>NUCLEOTIDE SEQUENCE [LARGE SCALE GENOMIC DNA]</scope>
    <source>
        <strain evidence="3 4">RM579</strain>
    </source>
</reference>
<feature type="transmembrane region" description="Helical" evidence="2">
    <location>
        <begin position="32"/>
        <end position="51"/>
    </location>
</feature>
<feature type="transmembrane region" description="Helical" evidence="2">
    <location>
        <begin position="6"/>
        <end position="25"/>
    </location>
</feature>
<feature type="region of interest" description="Disordered" evidence="1">
    <location>
        <begin position="80"/>
        <end position="110"/>
    </location>
</feature>
<gene>
    <name evidence="3" type="ORF">GKO32_37330</name>
</gene>
<name>A0A6N7ZCX0_9PSEU</name>
<keyword evidence="4" id="KW-1185">Reference proteome</keyword>
<evidence type="ECO:0000256" key="1">
    <source>
        <dbReference type="SAM" id="MobiDB-lite"/>
    </source>
</evidence>
<comment type="caution">
    <text evidence="3">The sequence shown here is derived from an EMBL/GenBank/DDBJ whole genome shotgun (WGS) entry which is preliminary data.</text>
</comment>
<dbReference type="AlphaFoldDB" id="A0A6N7ZCX0"/>
<dbReference type="OrthoDB" id="4954269at2"/>
<evidence type="ECO:0000256" key="2">
    <source>
        <dbReference type="SAM" id="Phobius"/>
    </source>
</evidence>
<sequence>MLSWGAIAYGAALSAIVAVVLALLAARERRPVTLAVVAVGAIAGPVAWNAILRSTKAHQFFINAPIAVFPIARNAQLARTERTTRAHGTRNSRPHNAQLAPFRSPAYAPR</sequence>
<dbReference type="Proteomes" id="UP000440096">
    <property type="component" value="Unassembled WGS sequence"/>
</dbReference>
<keyword evidence="2" id="KW-1133">Transmembrane helix</keyword>
<protein>
    <submittedName>
        <fullName evidence="3">Uncharacterized protein</fullName>
    </submittedName>
</protein>
<dbReference type="EMBL" id="WMBA01000118">
    <property type="protein sequence ID" value="MTD59610.1"/>
    <property type="molecule type" value="Genomic_DNA"/>
</dbReference>
<accession>A0A6N7ZCX0</accession>
<evidence type="ECO:0000313" key="3">
    <source>
        <dbReference type="EMBL" id="MTD59610.1"/>
    </source>
</evidence>
<keyword evidence="2" id="KW-0472">Membrane</keyword>
<evidence type="ECO:0000313" key="4">
    <source>
        <dbReference type="Proteomes" id="UP000440096"/>
    </source>
</evidence>
<keyword evidence="2" id="KW-0812">Transmembrane</keyword>
<organism evidence="3 4">
    <name type="scientific">Amycolatopsis pithecellobii</name>
    <dbReference type="NCBI Taxonomy" id="664692"/>
    <lineage>
        <taxon>Bacteria</taxon>
        <taxon>Bacillati</taxon>
        <taxon>Actinomycetota</taxon>
        <taxon>Actinomycetes</taxon>
        <taxon>Pseudonocardiales</taxon>
        <taxon>Pseudonocardiaceae</taxon>
        <taxon>Amycolatopsis</taxon>
    </lineage>
</organism>